<sequence>MVKLVCAIVGVAASAFSVEIDESKTLEELTYAIKALHPVGIKCDAMDLQLFLAKRKREEKGSGKEEWLTEREEHEGVSDTGDYKYLPYHDAELRTVGLASGQLGEVGDKDAAVGLCPIHVLVVVPVPVSAPVSGQLNVRSNLKRLKVRFVSRDVDYLLDNDVARYSLLMSIALSYAEAVAILAFARAAIKSATRDAIAIRDGVLLDGPLNLPQGQVKSRFYYAYSRCGGILVAKVYGAMHRQTFQREVAVNRALGSHPNIVQFLKSFSIANTEGEQRHIIVMSFFARSAADLLAQHSPVELGALATIARDCVSALCHIHAKKFCFVDLKPANIMLHCGEQGGATLVDFGGAVRIGDPIVEITDEFCLDVAIVQGSELLDWTCLGTTLAQLAGIDITQFSWRQDLVVFLNDGCYSVDKRVERLILSCLVEPCRSRIEAALAPLLYFCKA</sequence>
<dbReference type="GO" id="GO:0004672">
    <property type="term" value="F:protein kinase activity"/>
    <property type="evidence" value="ECO:0007669"/>
    <property type="project" value="InterPro"/>
</dbReference>
<dbReference type="SUPFAM" id="SSF56112">
    <property type="entry name" value="Protein kinase-like (PK-like)"/>
    <property type="match status" value="1"/>
</dbReference>
<keyword evidence="9" id="KW-1185">Reference proteome</keyword>
<dbReference type="EMBL" id="QXFV01003507">
    <property type="protein sequence ID" value="KAE8976136.1"/>
    <property type="molecule type" value="Genomic_DNA"/>
</dbReference>
<feature type="domain" description="Protein kinase" evidence="5">
    <location>
        <begin position="205"/>
        <end position="448"/>
    </location>
</feature>
<evidence type="ECO:0000256" key="3">
    <source>
        <dbReference type="ARBA" id="ARBA00022525"/>
    </source>
</evidence>
<evidence type="ECO:0000259" key="5">
    <source>
        <dbReference type="PROSITE" id="PS50011"/>
    </source>
</evidence>
<dbReference type="GO" id="GO:0005524">
    <property type="term" value="F:ATP binding"/>
    <property type="evidence" value="ECO:0007669"/>
    <property type="project" value="InterPro"/>
</dbReference>
<dbReference type="Proteomes" id="UP000434957">
    <property type="component" value="Unassembled WGS sequence"/>
</dbReference>
<dbReference type="InterPro" id="IPR050285">
    <property type="entry name" value="STE20_Ser/Thr_kinase"/>
</dbReference>
<accession>A0A6A4C3T3</accession>
<evidence type="ECO:0000256" key="2">
    <source>
        <dbReference type="ARBA" id="ARBA00004613"/>
    </source>
</evidence>
<dbReference type="Pfam" id="PF20147">
    <property type="entry name" value="Crinkler"/>
    <property type="match status" value="1"/>
</dbReference>
<protein>
    <recommendedName>
        <fullName evidence="5">Protein kinase domain-containing protein</fullName>
    </recommendedName>
</protein>
<evidence type="ECO:0000256" key="4">
    <source>
        <dbReference type="SAM" id="SignalP"/>
    </source>
</evidence>
<dbReference type="Proteomes" id="UP000429607">
    <property type="component" value="Unassembled WGS sequence"/>
</dbReference>
<dbReference type="InterPro" id="IPR045379">
    <property type="entry name" value="Crinkler_N"/>
</dbReference>
<dbReference type="GO" id="GO:0043657">
    <property type="term" value="C:host cell"/>
    <property type="evidence" value="ECO:0007669"/>
    <property type="project" value="UniProtKB-SubCell"/>
</dbReference>
<feature type="signal peptide" evidence="4">
    <location>
        <begin position="1"/>
        <end position="17"/>
    </location>
</feature>
<feature type="chain" id="PRO_5033524727" description="Protein kinase domain-containing protein" evidence="4">
    <location>
        <begin position="18"/>
        <end position="448"/>
    </location>
</feature>
<dbReference type="AlphaFoldDB" id="A0A6A4C3T3"/>
<keyword evidence="3" id="KW-0964">Secreted</keyword>
<dbReference type="PANTHER" id="PTHR48015:SF16">
    <property type="entry name" value="SERINE_THREONINE-PROTEIN KINASE SULU"/>
    <property type="match status" value="1"/>
</dbReference>
<keyword evidence="4" id="KW-0732">Signal</keyword>
<dbReference type="GO" id="GO:0043408">
    <property type="term" value="P:regulation of MAPK cascade"/>
    <property type="evidence" value="ECO:0007669"/>
    <property type="project" value="TreeGrafter"/>
</dbReference>
<dbReference type="PROSITE" id="PS50011">
    <property type="entry name" value="PROTEIN_KINASE_DOM"/>
    <property type="match status" value="1"/>
</dbReference>
<evidence type="ECO:0000313" key="8">
    <source>
        <dbReference type="Proteomes" id="UP000429607"/>
    </source>
</evidence>
<dbReference type="EMBL" id="QXFT01003541">
    <property type="protein sequence ID" value="KAE9284820.1"/>
    <property type="molecule type" value="Genomic_DNA"/>
</dbReference>
<dbReference type="GO" id="GO:0005576">
    <property type="term" value="C:extracellular region"/>
    <property type="evidence" value="ECO:0007669"/>
    <property type="project" value="UniProtKB-SubCell"/>
</dbReference>
<dbReference type="GO" id="GO:0035556">
    <property type="term" value="P:intracellular signal transduction"/>
    <property type="evidence" value="ECO:0007669"/>
    <property type="project" value="TreeGrafter"/>
</dbReference>
<evidence type="ECO:0000256" key="1">
    <source>
        <dbReference type="ARBA" id="ARBA00004340"/>
    </source>
</evidence>
<dbReference type="SMART" id="SM00220">
    <property type="entry name" value="S_TKc"/>
    <property type="match status" value="1"/>
</dbReference>
<name>A0A6A4C3T3_9STRA</name>
<reference evidence="7 9" key="1">
    <citation type="submission" date="2018-08" db="EMBL/GenBank/DDBJ databases">
        <title>Genomic investigation of the strawberry pathogen Phytophthora fragariae indicates pathogenicity is determined by transcriptional variation in three key races.</title>
        <authorList>
            <person name="Adams T.M."/>
            <person name="Armitage A.D."/>
            <person name="Sobczyk M.K."/>
            <person name="Bates H.J."/>
            <person name="Dunwell J.M."/>
            <person name="Nellist C.F."/>
            <person name="Harrison R.J."/>
        </authorList>
    </citation>
    <scope>NUCLEOTIDE SEQUENCE [LARGE SCALE GENOMIC DNA]</scope>
    <source>
        <strain evidence="6 8">SCRP249</strain>
        <strain evidence="7 9">SCRP333</strain>
    </source>
</reference>
<dbReference type="Pfam" id="PF00069">
    <property type="entry name" value="Pkinase"/>
    <property type="match status" value="1"/>
</dbReference>
<evidence type="ECO:0000313" key="6">
    <source>
        <dbReference type="EMBL" id="KAE8976136.1"/>
    </source>
</evidence>
<dbReference type="PANTHER" id="PTHR48015">
    <property type="entry name" value="SERINE/THREONINE-PROTEIN KINASE TAO"/>
    <property type="match status" value="1"/>
</dbReference>
<dbReference type="InterPro" id="IPR000719">
    <property type="entry name" value="Prot_kinase_dom"/>
</dbReference>
<comment type="caution">
    <text evidence="7">The sequence shown here is derived from an EMBL/GenBank/DDBJ whole genome shotgun (WGS) entry which is preliminary data.</text>
</comment>
<evidence type="ECO:0000313" key="9">
    <source>
        <dbReference type="Proteomes" id="UP000434957"/>
    </source>
</evidence>
<organism evidence="7 9">
    <name type="scientific">Phytophthora rubi</name>
    <dbReference type="NCBI Taxonomy" id="129364"/>
    <lineage>
        <taxon>Eukaryota</taxon>
        <taxon>Sar</taxon>
        <taxon>Stramenopiles</taxon>
        <taxon>Oomycota</taxon>
        <taxon>Peronosporomycetes</taxon>
        <taxon>Peronosporales</taxon>
        <taxon>Peronosporaceae</taxon>
        <taxon>Phytophthora</taxon>
    </lineage>
</organism>
<proteinExistence type="predicted"/>
<gene>
    <name evidence="6" type="ORF">PR001_g25506</name>
    <name evidence="7" type="ORF">PR003_g26756</name>
</gene>
<evidence type="ECO:0000313" key="7">
    <source>
        <dbReference type="EMBL" id="KAE9284820.1"/>
    </source>
</evidence>
<comment type="subcellular location">
    <subcellularLocation>
        <location evidence="1">Host cell</location>
    </subcellularLocation>
    <subcellularLocation>
        <location evidence="2">Secreted</location>
    </subcellularLocation>
</comment>
<dbReference type="Gene3D" id="1.10.510.10">
    <property type="entry name" value="Transferase(Phosphotransferase) domain 1"/>
    <property type="match status" value="1"/>
</dbReference>
<dbReference type="InterPro" id="IPR011009">
    <property type="entry name" value="Kinase-like_dom_sf"/>
</dbReference>